<evidence type="ECO:0000313" key="3">
    <source>
        <dbReference type="EMBL" id="BAR98762.1"/>
    </source>
</evidence>
<feature type="transmembrane region" description="Helical" evidence="2">
    <location>
        <begin position="32"/>
        <end position="55"/>
    </location>
</feature>
<dbReference type="KEGG" id="bvr:BVIR_166"/>
<reference evidence="3" key="1">
    <citation type="journal article" date="2015" name="Genome Announc.">
        <title>Complete Genome Sequence of the Bacteriochlorophyll b-Producing Photosynthetic Bacterium Blastochloris viridis.</title>
        <authorList>
            <person name="Tsukatani Y."/>
            <person name="Hirose Y."/>
            <person name="Harada J."/>
            <person name="Misawa N."/>
            <person name="Mori K."/>
            <person name="Inoue K."/>
            <person name="Tamiaki H."/>
        </authorList>
    </citation>
    <scope>NUCLEOTIDE SEQUENCE [LARGE SCALE GENOMIC DNA]</scope>
    <source>
        <strain evidence="3">DSM 133</strain>
    </source>
</reference>
<dbReference type="STRING" id="1079.BVIR_166"/>
<dbReference type="EMBL" id="LN907867">
    <property type="protein sequence ID" value="CUU43904.1"/>
    <property type="molecule type" value="Genomic_DNA"/>
</dbReference>
<keyword evidence="2" id="KW-0812">Transmembrane</keyword>
<evidence type="ECO:0000313" key="4">
    <source>
        <dbReference type="EMBL" id="CUU43904.1"/>
    </source>
</evidence>
<sequence>MSPDPELTQTESGHGPRPPGAIIPTSSISGTALVAVVAIMTFLAALAVGAVGLVYDAATDWRSDVAREMTIQVRPVEGRNLTEDVRRAGEVARAAPGIVDVRVYSQAEAEHLLEPWLGAGLDLTGLPVPRLIGLQLGSGGLDSPALRRQLAEKVPNASLDDHRAWSAYLVTMADTVVAAGIAVTGLVLVATALCVAFATRGAVSVNRNVVEVLHLVGAKDSFIAVQFQRHFLLLGLRGAATGGAVAMVLFLLIGALAGSGLADGTGGAATLIGGLALPGQSYLLIVALVLTVAAVTATTTRVTVRSTLRSFD</sequence>
<name>A0A0H5B962_BLAVI</name>
<feature type="transmembrane region" description="Helical" evidence="2">
    <location>
        <begin position="239"/>
        <end position="262"/>
    </location>
</feature>
<organism evidence="4 5">
    <name type="scientific">Blastochloris viridis</name>
    <name type="common">Rhodopseudomonas viridis</name>
    <dbReference type="NCBI Taxonomy" id="1079"/>
    <lineage>
        <taxon>Bacteria</taxon>
        <taxon>Pseudomonadati</taxon>
        <taxon>Pseudomonadota</taxon>
        <taxon>Alphaproteobacteria</taxon>
        <taxon>Hyphomicrobiales</taxon>
        <taxon>Blastochloridaceae</taxon>
        <taxon>Blastochloris</taxon>
    </lineage>
</organism>
<dbReference type="GO" id="GO:0016020">
    <property type="term" value="C:membrane"/>
    <property type="evidence" value="ECO:0007669"/>
    <property type="project" value="InterPro"/>
</dbReference>
<dbReference type="PANTHER" id="PTHR47755">
    <property type="entry name" value="CELL DIVISION PROTEIN FTSX"/>
    <property type="match status" value="1"/>
</dbReference>
<dbReference type="GO" id="GO:0032153">
    <property type="term" value="C:cell division site"/>
    <property type="evidence" value="ECO:0007669"/>
    <property type="project" value="TreeGrafter"/>
</dbReference>
<dbReference type="AlphaFoldDB" id="A0A0H5B962"/>
<keyword evidence="4" id="KW-0132">Cell division</keyword>
<dbReference type="Proteomes" id="UP000065734">
    <property type="component" value="Chromosome I"/>
</dbReference>
<dbReference type="PATRIC" id="fig|1079.6.peg.173"/>
<keyword evidence="2" id="KW-0472">Membrane</keyword>
<dbReference type="PANTHER" id="PTHR47755:SF1">
    <property type="entry name" value="CELL DIVISION PROTEIN FTSX"/>
    <property type="match status" value="1"/>
</dbReference>
<keyword evidence="5" id="KW-1185">Reference proteome</keyword>
<feature type="region of interest" description="Disordered" evidence="1">
    <location>
        <begin position="1"/>
        <end position="22"/>
    </location>
</feature>
<keyword evidence="4" id="KW-0131">Cell cycle</keyword>
<dbReference type="EMBL" id="AP014854">
    <property type="protein sequence ID" value="BAR98762.1"/>
    <property type="molecule type" value="Genomic_DNA"/>
</dbReference>
<feature type="transmembrane region" description="Helical" evidence="2">
    <location>
        <begin position="176"/>
        <end position="198"/>
    </location>
</feature>
<protein>
    <submittedName>
        <fullName evidence="4">Cell division ABC transporter subunit FtsX</fullName>
    </submittedName>
    <submittedName>
        <fullName evidence="3">Cell division protein FtsX</fullName>
    </submittedName>
</protein>
<dbReference type="GO" id="GO:0051301">
    <property type="term" value="P:cell division"/>
    <property type="evidence" value="ECO:0007669"/>
    <property type="project" value="UniProtKB-KW"/>
</dbReference>
<reference evidence="5" key="3">
    <citation type="journal article" date="2016" name="Genome Announc.">
        <title>Revised genome sequence of the purple photosynthetic bacterium Blastochloris viridis.</title>
        <authorList>
            <person name="Liu L.N."/>
            <person name="Faulkner M."/>
            <person name="Liu X."/>
            <person name="Huang F."/>
            <person name="Darby A.C."/>
            <person name="Hall N."/>
        </authorList>
    </citation>
    <scope>NUCLEOTIDE SEQUENCE [LARGE SCALE GENOMIC DNA]</scope>
    <source>
        <strain evidence="5">ATCC 19567 / DSM 133 / F</strain>
    </source>
</reference>
<accession>A0A0H5B962</accession>
<gene>
    <name evidence="3" type="ORF">BV133_1169</name>
    <name evidence="4" type="ORF">BVIRIDIS_29320</name>
</gene>
<reference evidence="4" key="2">
    <citation type="submission" date="2015-11" db="EMBL/GenBank/DDBJ databases">
        <authorList>
            <person name="Zhang Y."/>
            <person name="Guo Z."/>
        </authorList>
    </citation>
    <scope>NUCLEOTIDE SEQUENCE</scope>
    <source>
        <strain evidence="4">1</strain>
    </source>
</reference>
<evidence type="ECO:0000313" key="5">
    <source>
        <dbReference type="Proteomes" id="UP000065734"/>
    </source>
</evidence>
<evidence type="ECO:0000256" key="2">
    <source>
        <dbReference type="SAM" id="Phobius"/>
    </source>
</evidence>
<proteinExistence type="predicted"/>
<dbReference type="RefSeq" id="WP_055036021.1">
    <property type="nucleotide sequence ID" value="NZ_AP014854.2"/>
</dbReference>
<keyword evidence="2" id="KW-1133">Transmembrane helix</keyword>
<evidence type="ECO:0000256" key="1">
    <source>
        <dbReference type="SAM" id="MobiDB-lite"/>
    </source>
</evidence>
<dbReference type="OrthoDB" id="9814843at2"/>
<dbReference type="InterPro" id="IPR004513">
    <property type="entry name" value="FtsX"/>
</dbReference>